<dbReference type="Proteomes" id="UP000076858">
    <property type="component" value="Unassembled WGS sequence"/>
</dbReference>
<keyword evidence="2" id="KW-1185">Reference proteome</keyword>
<reference evidence="1 2" key="1">
    <citation type="submission" date="2016-03" db="EMBL/GenBank/DDBJ databases">
        <title>EvidentialGene: Evidence-directed Construction of Genes on Genomes.</title>
        <authorList>
            <person name="Gilbert D.G."/>
            <person name="Choi J.-H."/>
            <person name="Mockaitis K."/>
            <person name="Colbourne J."/>
            <person name="Pfrender M."/>
        </authorList>
    </citation>
    <scope>NUCLEOTIDE SEQUENCE [LARGE SCALE GENOMIC DNA]</scope>
    <source>
        <strain evidence="1 2">Xinb3</strain>
        <tissue evidence="1">Complete organism</tissue>
    </source>
</reference>
<protein>
    <submittedName>
        <fullName evidence="1">Uncharacterized protein</fullName>
    </submittedName>
</protein>
<gene>
    <name evidence="1" type="ORF">APZ42_017629</name>
</gene>
<comment type="caution">
    <text evidence="1">The sequence shown here is derived from an EMBL/GenBank/DDBJ whole genome shotgun (WGS) entry which is preliminary data.</text>
</comment>
<organism evidence="1 2">
    <name type="scientific">Daphnia magna</name>
    <dbReference type="NCBI Taxonomy" id="35525"/>
    <lineage>
        <taxon>Eukaryota</taxon>
        <taxon>Metazoa</taxon>
        <taxon>Ecdysozoa</taxon>
        <taxon>Arthropoda</taxon>
        <taxon>Crustacea</taxon>
        <taxon>Branchiopoda</taxon>
        <taxon>Diplostraca</taxon>
        <taxon>Cladocera</taxon>
        <taxon>Anomopoda</taxon>
        <taxon>Daphniidae</taxon>
        <taxon>Daphnia</taxon>
    </lineage>
</organism>
<dbReference type="EMBL" id="LRGB01000687">
    <property type="protein sequence ID" value="KZS16981.1"/>
    <property type="molecule type" value="Genomic_DNA"/>
</dbReference>
<evidence type="ECO:0000313" key="2">
    <source>
        <dbReference type="Proteomes" id="UP000076858"/>
    </source>
</evidence>
<sequence length="55" mass="6595">MSSRYRMNALPKTERIDAMCVNLTKSNRHGFNCSAFTLRRILTRCKSLEYRRFHI</sequence>
<name>A0A0P6BNX0_9CRUS</name>
<accession>A0A0P6BNX0</accession>
<dbReference type="AlphaFoldDB" id="A0A0P6BNX0"/>
<proteinExistence type="predicted"/>
<evidence type="ECO:0000313" key="1">
    <source>
        <dbReference type="EMBL" id="KZS16981.1"/>
    </source>
</evidence>